<reference evidence="2" key="1">
    <citation type="journal article" date="2015" name="Nature">
        <title>Complex archaea that bridge the gap between prokaryotes and eukaryotes.</title>
        <authorList>
            <person name="Spang A."/>
            <person name="Saw J.H."/>
            <person name="Jorgensen S.L."/>
            <person name="Zaremba-Niedzwiedzka K."/>
            <person name="Martijn J."/>
            <person name="Lind A.E."/>
            <person name="van Eijk R."/>
            <person name="Schleper C."/>
            <person name="Guy L."/>
            <person name="Ettema T.J."/>
        </authorList>
    </citation>
    <scope>NUCLEOTIDE SEQUENCE</scope>
</reference>
<dbReference type="EMBL" id="LAZR01016875">
    <property type="protein sequence ID" value="KKM02643.1"/>
    <property type="molecule type" value="Genomic_DNA"/>
</dbReference>
<feature type="compositionally biased region" description="Basic and acidic residues" evidence="1">
    <location>
        <begin position="8"/>
        <end position="43"/>
    </location>
</feature>
<accession>A0A0F9JUK3</accession>
<dbReference type="InterPro" id="IPR038563">
    <property type="entry name" value="Endonuclease_7_sf"/>
</dbReference>
<feature type="region of interest" description="Disordered" evidence="1">
    <location>
        <begin position="1"/>
        <end position="56"/>
    </location>
</feature>
<proteinExistence type="predicted"/>
<dbReference type="Gene3D" id="3.40.1800.10">
    <property type="entry name" value="His-Me finger endonucleases"/>
    <property type="match status" value="1"/>
</dbReference>
<evidence type="ECO:0000313" key="2">
    <source>
        <dbReference type="EMBL" id="KKM02643.1"/>
    </source>
</evidence>
<comment type="caution">
    <text evidence="2">The sequence shown here is derived from an EMBL/GenBank/DDBJ whole genome shotgun (WGS) entry which is preliminary data.</text>
</comment>
<gene>
    <name evidence="2" type="ORF">LCGC14_1782310</name>
</gene>
<sequence>MVTRRKYNKEASQKYYQKNKEERKDYSRKWRKEYNKKYPEKQKQSSKNYRKNNKEKIRDHLLKRRFGITLEEYNQILENQNYCCKICERHESKFKISLAVDHDHETGKIRGLLCSKCNTTLGWYEIYKNRFDKHIKRE</sequence>
<dbReference type="Pfam" id="PF02945">
    <property type="entry name" value="Endonuclease_7"/>
    <property type="match status" value="1"/>
</dbReference>
<evidence type="ECO:0008006" key="3">
    <source>
        <dbReference type="Google" id="ProtNLM"/>
    </source>
</evidence>
<dbReference type="InterPro" id="IPR004211">
    <property type="entry name" value="Endonuclease_7"/>
</dbReference>
<dbReference type="AlphaFoldDB" id="A0A0F9JUK3"/>
<dbReference type="InterPro" id="IPR044925">
    <property type="entry name" value="His-Me_finger_sf"/>
</dbReference>
<name>A0A0F9JUK3_9ZZZZ</name>
<dbReference type="SUPFAM" id="SSF54060">
    <property type="entry name" value="His-Me finger endonucleases"/>
    <property type="match status" value="1"/>
</dbReference>
<evidence type="ECO:0000256" key="1">
    <source>
        <dbReference type="SAM" id="MobiDB-lite"/>
    </source>
</evidence>
<protein>
    <recommendedName>
        <fullName evidence="3">Recombination endonuclease VII</fullName>
    </recommendedName>
</protein>
<organism evidence="2">
    <name type="scientific">marine sediment metagenome</name>
    <dbReference type="NCBI Taxonomy" id="412755"/>
    <lineage>
        <taxon>unclassified sequences</taxon>
        <taxon>metagenomes</taxon>
        <taxon>ecological metagenomes</taxon>
    </lineage>
</organism>